<reference evidence="3" key="1">
    <citation type="submission" date="2016-11" db="UniProtKB">
        <authorList>
            <consortium name="WormBaseParasite"/>
        </authorList>
    </citation>
    <scope>IDENTIFICATION</scope>
</reference>
<accession>A0A1I7UYU0</accession>
<feature type="compositionally biased region" description="Basic and acidic residues" evidence="1">
    <location>
        <begin position="236"/>
        <end position="245"/>
    </location>
</feature>
<sequence>MDIFCETTKAHIENEATEVEKIRRDSNALIFSPGTTSEQIKAMVEKDDREQSLTFQLTMIYLNCSHFCRLYQQIPIKLQQLMNSTLEKQFDSQKLLAKRAMDEVMTDQRKSEVVYAFAGQKDVEKGKTQEIVHPVKASELRSPRNQNPQIPTCSGSITAENALFNINDTEYQRKVNHHGYRSNGRKANFESERPSSFRGNERNNAYRVTRWNPVHDTQTFNHKDREIIYKNVKHPPIADHDRNKPQNDTVRSSWDEEKLYYADRGTPFKPSVEGTSDDVRRSSESRDSNYESSWENPPRHWTSETENATEDSENRMLDQTIRSVHSFNNREQLHLSSKPGPSNSPSQKNQERKQPKKGFNDFKFNGNQRNQFQRKQRYSSSNYHEHEEETPSRLKQGQPDREEIANALGYSNRSSNSLANRREGFYNR</sequence>
<dbReference type="WBParaSite" id="Csp11.Scaffold630.g20705.t1">
    <property type="protein sequence ID" value="Csp11.Scaffold630.g20705.t1"/>
    <property type="gene ID" value="Csp11.Scaffold630.g20705"/>
</dbReference>
<feature type="compositionally biased region" description="Basic and acidic residues" evidence="1">
    <location>
        <begin position="277"/>
        <end position="289"/>
    </location>
</feature>
<dbReference type="AlphaFoldDB" id="A0A1I7UYU0"/>
<protein>
    <submittedName>
        <fullName evidence="3">Eukaryotic translation initiation factor 4E transporter</fullName>
    </submittedName>
</protein>
<evidence type="ECO:0000313" key="2">
    <source>
        <dbReference type="Proteomes" id="UP000095282"/>
    </source>
</evidence>
<feature type="compositionally biased region" description="Basic and acidic residues" evidence="1">
    <location>
        <begin position="187"/>
        <end position="201"/>
    </location>
</feature>
<dbReference type="Proteomes" id="UP000095282">
    <property type="component" value="Unplaced"/>
</dbReference>
<proteinExistence type="predicted"/>
<evidence type="ECO:0000256" key="1">
    <source>
        <dbReference type="SAM" id="MobiDB-lite"/>
    </source>
</evidence>
<feature type="region of interest" description="Disordered" evidence="1">
    <location>
        <begin position="331"/>
        <end position="428"/>
    </location>
</feature>
<feature type="compositionally biased region" description="Basic and acidic residues" evidence="1">
    <location>
        <begin position="383"/>
        <end position="404"/>
    </location>
</feature>
<keyword evidence="2" id="KW-1185">Reference proteome</keyword>
<feature type="compositionally biased region" description="Polar residues" evidence="1">
    <location>
        <begin position="339"/>
        <end position="348"/>
    </location>
</feature>
<evidence type="ECO:0000313" key="3">
    <source>
        <dbReference type="WBParaSite" id="Csp11.Scaffold630.g20705.t1"/>
    </source>
</evidence>
<organism evidence="2 3">
    <name type="scientific">Caenorhabditis tropicalis</name>
    <dbReference type="NCBI Taxonomy" id="1561998"/>
    <lineage>
        <taxon>Eukaryota</taxon>
        <taxon>Metazoa</taxon>
        <taxon>Ecdysozoa</taxon>
        <taxon>Nematoda</taxon>
        <taxon>Chromadorea</taxon>
        <taxon>Rhabditida</taxon>
        <taxon>Rhabditina</taxon>
        <taxon>Rhabditomorpha</taxon>
        <taxon>Rhabditoidea</taxon>
        <taxon>Rhabditidae</taxon>
        <taxon>Peloderinae</taxon>
        <taxon>Caenorhabditis</taxon>
    </lineage>
</organism>
<name>A0A1I7UYU0_9PELO</name>
<dbReference type="eggNOG" id="ENOG502SVKN">
    <property type="taxonomic scope" value="Eukaryota"/>
</dbReference>
<feature type="region of interest" description="Disordered" evidence="1">
    <location>
        <begin position="265"/>
        <end position="313"/>
    </location>
</feature>
<feature type="region of interest" description="Disordered" evidence="1">
    <location>
        <begin position="233"/>
        <end position="253"/>
    </location>
</feature>
<feature type="region of interest" description="Disordered" evidence="1">
    <location>
        <begin position="180"/>
        <end position="201"/>
    </location>
</feature>